<dbReference type="PANTHER" id="PTHR19854:SF1">
    <property type="entry name" value="GUANINE NUCLEOTIDE-BINDING PROTEIN SUBUNIT BETA-LIKE PROTEIN 1"/>
    <property type="match status" value="1"/>
</dbReference>
<proteinExistence type="predicted"/>
<reference evidence="3 4" key="1">
    <citation type="journal article" date="2015" name="PLoS Pathog.">
        <title>Leptomonas seymouri: Adaptations to the Dixenous Life Cycle Analyzed by Genome Sequencing, Transcriptome Profiling and Co-infection with Leishmania donovani.</title>
        <authorList>
            <person name="Kraeva N."/>
            <person name="Butenko A."/>
            <person name="Hlavacova J."/>
            <person name="Kostygov A."/>
            <person name="Myskova J."/>
            <person name="Grybchuk D."/>
            <person name="Lestinova T."/>
            <person name="Votypka J."/>
            <person name="Volf P."/>
            <person name="Opperdoes F."/>
            <person name="Flegontov P."/>
            <person name="Lukes J."/>
            <person name="Yurchenko V."/>
        </authorList>
    </citation>
    <scope>NUCLEOTIDE SEQUENCE [LARGE SCALE GENOMIC DNA]</scope>
    <source>
        <strain evidence="3 4">ATCC 30220</strain>
    </source>
</reference>
<keyword evidence="4" id="KW-1185">Reference proteome</keyword>
<evidence type="ECO:0000256" key="2">
    <source>
        <dbReference type="ARBA" id="ARBA00022737"/>
    </source>
</evidence>
<protein>
    <submittedName>
        <fullName evidence="3">Uncharacterized protein</fullName>
    </submittedName>
</protein>
<dbReference type="SUPFAM" id="SSF50978">
    <property type="entry name" value="WD40 repeat-like"/>
    <property type="match status" value="1"/>
</dbReference>
<evidence type="ECO:0000256" key="1">
    <source>
        <dbReference type="ARBA" id="ARBA00022574"/>
    </source>
</evidence>
<evidence type="ECO:0000313" key="4">
    <source>
        <dbReference type="Proteomes" id="UP000038009"/>
    </source>
</evidence>
<keyword evidence="1" id="KW-0853">WD repeat</keyword>
<dbReference type="InterPro" id="IPR036322">
    <property type="entry name" value="WD40_repeat_dom_sf"/>
</dbReference>
<name>A0A0N1I630_LEPSE</name>
<dbReference type="AlphaFoldDB" id="A0A0N1I630"/>
<dbReference type="VEuPathDB" id="TriTrypDB:Lsey_0050_0050"/>
<dbReference type="Proteomes" id="UP000038009">
    <property type="component" value="Unassembled WGS sequence"/>
</dbReference>
<dbReference type="Gene3D" id="2.130.10.10">
    <property type="entry name" value="YVTN repeat-like/Quinoprotein amine dehydrogenase"/>
    <property type="match status" value="1"/>
</dbReference>
<dbReference type="PANTHER" id="PTHR19854">
    <property type="entry name" value="TRANSDUCIN BETA-LIKE 3"/>
    <property type="match status" value="1"/>
</dbReference>
<sequence length="292" mass="31379">MRITMCADAQHLTVAFESGHVVLARFRTAPEKHYAAQTEPGVSGDQPSECSAGLERGRVSPSCVGVRCAVRAFAESALACWWSGHRVLACSAEGELHCYEAALAPQYSVSDVRPCVTDGPLKLQLLWSATLRKGIGSVCLQANLVVAGCWDSTLRLYDARDGRLLSILSYQRETINEVRMAPAAIARVAAFGFDVRQPRCYAPPPVRLMLTSIQDDSGGASCTADCGHNESSSTASLSSAHYNQNALAQAPDAREEELVYLFASASKDGTVALWRVDMQLVAEKAALKIMPA</sequence>
<organism evidence="3 4">
    <name type="scientific">Leptomonas seymouri</name>
    <dbReference type="NCBI Taxonomy" id="5684"/>
    <lineage>
        <taxon>Eukaryota</taxon>
        <taxon>Discoba</taxon>
        <taxon>Euglenozoa</taxon>
        <taxon>Kinetoplastea</taxon>
        <taxon>Metakinetoplastina</taxon>
        <taxon>Trypanosomatida</taxon>
        <taxon>Trypanosomatidae</taxon>
        <taxon>Leishmaniinae</taxon>
        <taxon>Leptomonas</taxon>
    </lineage>
</organism>
<dbReference type="OrthoDB" id="7668193at2759"/>
<keyword evidence="2" id="KW-0677">Repeat</keyword>
<dbReference type="EMBL" id="LJSK01000050">
    <property type="protein sequence ID" value="KPI88434.1"/>
    <property type="molecule type" value="Genomic_DNA"/>
</dbReference>
<accession>A0A0N1I630</accession>
<comment type="caution">
    <text evidence="3">The sequence shown here is derived from an EMBL/GenBank/DDBJ whole genome shotgun (WGS) entry which is preliminary data.</text>
</comment>
<gene>
    <name evidence="3" type="ORF">ABL78_2447</name>
</gene>
<evidence type="ECO:0000313" key="3">
    <source>
        <dbReference type="EMBL" id="KPI88434.1"/>
    </source>
</evidence>
<dbReference type="InterPro" id="IPR015943">
    <property type="entry name" value="WD40/YVTN_repeat-like_dom_sf"/>
</dbReference>